<dbReference type="AlphaFoldDB" id="A0AAE0A1E0"/>
<proteinExistence type="predicted"/>
<dbReference type="EMBL" id="JANJYJ010000007">
    <property type="protein sequence ID" value="KAK3199018.1"/>
    <property type="molecule type" value="Genomic_DNA"/>
</dbReference>
<evidence type="ECO:0000256" key="1">
    <source>
        <dbReference type="SAM" id="Phobius"/>
    </source>
</evidence>
<organism evidence="2 3">
    <name type="scientific">Dipteronia sinensis</name>
    <dbReference type="NCBI Taxonomy" id="43782"/>
    <lineage>
        <taxon>Eukaryota</taxon>
        <taxon>Viridiplantae</taxon>
        <taxon>Streptophyta</taxon>
        <taxon>Embryophyta</taxon>
        <taxon>Tracheophyta</taxon>
        <taxon>Spermatophyta</taxon>
        <taxon>Magnoliopsida</taxon>
        <taxon>eudicotyledons</taxon>
        <taxon>Gunneridae</taxon>
        <taxon>Pentapetalae</taxon>
        <taxon>rosids</taxon>
        <taxon>malvids</taxon>
        <taxon>Sapindales</taxon>
        <taxon>Sapindaceae</taxon>
        <taxon>Hippocastanoideae</taxon>
        <taxon>Acereae</taxon>
        <taxon>Dipteronia</taxon>
    </lineage>
</organism>
<comment type="caution">
    <text evidence="2">The sequence shown here is derived from an EMBL/GenBank/DDBJ whole genome shotgun (WGS) entry which is preliminary data.</text>
</comment>
<name>A0AAE0A1E0_9ROSI</name>
<accession>A0AAE0A1E0</accession>
<sequence>MSEVSLREGGYMHITNTSGGHIHTTNTSLDKKDLLGSSYVSLKAVMGGRGAIGDKWSMRVLWLCAIGSAISLYMVAVERQIQNRDRMLAESLSAAEAEGAGEDV</sequence>
<keyword evidence="1" id="KW-1133">Transmembrane helix</keyword>
<evidence type="ECO:0000313" key="2">
    <source>
        <dbReference type="EMBL" id="KAK3199018.1"/>
    </source>
</evidence>
<keyword evidence="3" id="KW-1185">Reference proteome</keyword>
<feature type="transmembrane region" description="Helical" evidence="1">
    <location>
        <begin position="56"/>
        <end position="77"/>
    </location>
</feature>
<protein>
    <submittedName>
        <fullName evidence="2">Uncharacterized protein</fullName>
    </submittedName>
</protein>
<evidence type="ECO:0000313" key="3">
    <source>
        <dbReference type="Proteomes" id="UP001281410"/>
    </source>
</evidence>
<dbReference type="Proteomes" id="UP001281410">
    <property type="component" value="Unassembled WGS sequence"/>
</dbReference>
<keyword evidence="1" id="KW-0472">Membrane</keyword>
<gene>
    <name evidence="2" type="ORF">Dsin_022433</name>
</gene>
<keyword evidence="1" id="KW-0812">Transmembrane</keyword>
<reference evidence="2" key="1">
    <citation type="journal article" date="2023" name="Plant J.">
        <title>Genome sequences and population genomics provide insights into the demographic history, inbreeding, and mutation load of two 'living fossil' tree species of Dipteronia.</title>
        <authorList>
            <person name="Feng Y."/>
            <person name="Comes H.P."/>
            <person name="Chen J."/>
            <person name="Zhu S."/>
            <person name="Lu R."/>
            <person name="Zhang X."/>
            <person name="Li P."/>
            <person name="Qiu J."/>
            <person name="Olsen K.M."/>
            <person name="Qiu Y."/>
        </authorList>
    </citation>
    <scope>NUCLEOTIDE SEQUENCE</scope>
    <source>
        <strain evidence="2">NBL</strain>
    </source>
</reference>